<name>A0A2R6NMM0_9APHY</name>
<reference evidence="1 2" key="1">
    <citation type="submission" date="2018-02" db="EMBL/GenBank/DDBJ databases">
        <title>Genome sequence of the basidiomycete white-rot fungus Phlebia centrifuga.</title>
        <authorList>
            <person name="Granchi Z."/>
            <person name="Peng M."/>
            <person name="de Vries R.P."/>
            <person name="Hilden K."/>
            <person name="Makela M.R."/>
            <person name="Grigoriev I."/>
            <person name="Riley R."/>
        </authorList>
    </citation>
    <scope>NUCLEOTIDE SEQUENCE [LARGE SCALE GENOMIC DNA]</scope>
    <source>
        <strain evidence="1 2">FBCC195</strain>
    </source>
</reference>
<comment type="caution">
    <text evidence="1">The sequence shown here is derived from an EMBL/GenBank/DDBJ whole genome shotgun (WGS) entry which is preliminary data.</text>
</comment>
<gene>
    <name evidence="1" type="ORF">PHLCEN_2v10553</name>
</gene>
<dbReference type="AlphaFoldDB" id="A0A2R6NMM0"/>
<accession>A0A2R6NMM0</accession>
<evidence type="ECO:0000313" key="1">
    <source>
        <dbReference type="EMBL" id="PSR73634.1"/>
    </source>
</evidence>
<protein>
    <submittedName>
        <fullName evidence="1">Uncharacterized protein</fullName>
    </submittedName>
</protein>
<dbReference type="EMBL" id="MLYV02001069">
    <property type="protein sequence ID" value="PSR73634.1"/>
    <property type="molecule type" value="Genomic_DNA"/>
</dbReference>
<keyword evidence="2" id="KW-1185">Reference proteome</keyword>
<sequence length="114" mass="12478">MESVSASDDIGMEAFRTIENAATLPKKFERETASGVRRVTSLMGITGYGAQYDSTITNSAQSTALLTRRPQITGCDQGISSVDFRLMPNRRQPTVPTKVKEPKPSMRLSLVRIG</sequence>
<proteinExistence type="predicted"/>
<dbReference type="Proteomes" id="UP000186601">
    <property type="component" value="Unassembled WGS sequence"/>
</dbReference>
<evidence type="ECO:0000313" key="2">
    <source>
        <dbReference type="Proteomes" id="UP000186601"/>
    </source>
</evidence>
<organism evidence="1 2">
    <name type="scientific">Hermanssonia centrifuga</name>
    <dbReference type="NCBI Taxonomy" id="98765"/>
    <lineage>
        <taxon>Eukaryota</taxon>
        <taxon>Fungi</taxon>
        <taxon>Dikarya</taxon>
        <taxon>Basidiomycota</taxon>
        <taxon>Agaricomycotina</taxon>
        <taxon>Agaricomycetes</taxon>
        <taxon>Polyporales</taxon>
        <taxon>Meruliaceae</taxon>
        <taxon>Hermanssonia</taxon>
    </lineage>
</organism>